<dbReference type="GO" id="GO:0008932">
    <property type="term" value="F:lytic endotransglycosylase activity"/>
    <property type="evidence" value="ECO:0007669"/>
    <property type="project" value="UniProtKB-UniRule"/>
</dbReference>
<protein>
    <recommendedName>
        <fullName evidence="4">Endolytic peptidoglycan transglycosylase RlpA</fullName>
        <ecNumber evidence="4">4.2.2.-</ecNumber>
    </recommendedName>
</protein>
<dbReference type="Pfam" id="PF05036">
    <property type="entry name" value="SPOR"/>
    <property type="match status" value="1"/>
</dbReference>
<comment type="caution">
    <text evidence="7">The sequence shown here is derived from an EMBL/GenBank/DDBJ whole genome shotgun (WGS) entry which is preliminary data.</text>
</comment>
<evidence type="ECO:0000256" key="4">
    <source>
        <dbReference type="HAMAP-Rule" id="MF_02071"/>
    </source>
</evidence>
<dbReference type="GO" id="GO:0009279">
    <property type="term" value="C:cell outer membrane"/>
    <property type="evidence" value="ECO:0007669"/>
    <property type="project" value="TreeGrafter"/>
</dbReference>
<sequence>MRVDVIDTSVEAVLGAITRIEERVRWGVRCVAKALLLPALVMLVGCASSPSATPASPNAGRYQISQDRAPTRVLKASEVRDVVPTAINRTMAGNRSPYEVLGKRYRVMSSEEGYFERGVASWYGEKFHGHKTSNGEIFDMYEVSAAHKSLPIPSFLKVTNLDNNRSIVVRVNDRGPFHGDRIIDLSYAAAVKLGYADRGTARVELEAIVVKGDAPRERIEQPQLARVGGGKIANQYLQVGAYSKRGSAQEVAEQLQGLTRQPVRIEEVRSSQGQTLHRVRIGPLSDLAEVDMLKARVASANLGTPYTVSD</sequence>
<dbReference type="SUPFAM" id="SSF110997">
    <property type="entry name" value="Sporulation related repeat"/>
    <property type="match status" value="1"/>
</dbReference>
<dbReference type="InterPro" id="IPR036908">
    <property type="entry name" value="RlpA-like_sf"/>
</dbReference>
<feature type="domain" description="SPOR" evidence="6">
    <location>
        <begin position="229"/>
        <end position="310"/>
    </location>
</feature>
<evidence type="ECO:0000256" key="1">
    <source>
        <dbReference type="ARBA" id="ARBA00022729"/>
    </source>
</evidence>
<dbReference type="EMBL" id="LIDH01000614">
    <property type="protein sequence ID" value="KRP35221.1"/>
    <property type="molecule type" value="Genomic_DNA"/>
</dbReference>
<keyword evidence="3 4" id="KW-0961">Cell wall biogenesis/degradation</keyword>
<evidence type="ECO:0000259" key="6">
    <source>
        <dbReference type="PROSITE" id="PS51724"/>
    </source>
</evidence>
<dbReference type="InterPro" id="IPR007730">
    <property type="entry name" value="SPOR-like_dom"/>
</dbReference>
<dbReference type="Gene3D" id="3.30.70.1070">
    <property type="entry name" value="Sporulation related repeat"/>
    <property type="match status" value="1"/>
</dbReference>
<dbReference type="PANTHER" id="PTHR34183">
    <property type="entry name" value="ENDOLYTIC PEPTIDOGLYCAN TRANSGLYCOSYLASE RLPA"/>
    <property type="match status" value="1"/>
</dbReference>
<dbReference type="InterPro" id="IPR012997">
    <property type="entry name" value="RplA"/>
</dbReference>
<dbReference type="AlphaFoldDB" id="A0A0R2XG80"/>
<dbReference type="NCBIfam" id="TIGR00413">
    <property type="entry name" value="rlpA"/>
    <property type="match status" value="1"/>
</dbReference>
<dbReference type="PROSITE" id="PS51724">
    <property type="entry name" value="SPOR"/>
    <property type="match status" value="1"/>
</dbReference>
<evidence type="ECO:0000256" key="2">
    <source>
        <dbReference type="ARBA" id="ARBA00023239"/>
    </source>
</evidence>
<evidence type="ECO:0000256" key="5">
    <source>
        <dbReference type="RuleBase" id="RU003495"/>
    </source>
</evidence>
<dbReference type="GO" id="GO:0042834">
    <property type="term" value="F:peptidoglycan binding"/>
    <property type="evidence" value="ECO:0007669"/>
    <property type="project" value="InterPro"/>
</dbReference>
<keyword evidence="2 4" id="KW-0456">Lyase</keyword>
<dbReference type="Gene3D" id="2.40.40.10">
    <property type="entry name" value="RlpA-like domain"/>
    <property type="match status" value="1"/>
</dbReference>
<organism evidence="7 8">
    <name type="scientific">OM182 bacterium BACL3 MAG-120531-bin86</name>
    <dbReference type="NCBI Taxonomy" id="1655628"/>
    <lineage>
        <taxon>Bacteria</taxon>
        <taxon>Pseudomonadati</taxon>
        <taxon>Pseudomonadota</taxon>
        <taxon>Gammaproteobacteria</taxon>
        <taxon>OMG group</taxon>
        <taxon>OM182 clade</taxon>
    </lineage>
</organism>
<dbReference type="GO" id="GO:0000270">
    <property type="term" value="P:peptidoglycan metabolic process"/>
    <property type="evidence" value="ECO:0007669"/>
    <property type="project" value="UniProtKB-UniRule"/>
</dbReference>
<dbReference type="InterPro" id="IPR036680">
    <property type="entry name" value="SPOR-like_sf"/>
</dbReference>
<dbReference type="GO" id="GO:0071555">
    <property type="term" value="P:cell wall organization"/>
    <property type="evidence" value="ECO:0007669"/>
    <property type="project" value="UniProtKB-KW"/>
</dbReference>
<evidence type="ECO:0000256" key="3">
    <source>
        <dbReference type="ARBA" id="ARBA00023316"/>
    </source>
</evidence>
<gene>
    <name evidence="4" type="primary">rlpA</name>
    <name evidence="7" type="ORF">ABS26_11910</name>
</gene>
<dbReference type="HAMAP" id="MF_02071">
    <property type="entry name" value="RlpA"/>
    <property type="match status" value="1"/>
</dbReference>
<dbReference type="SUPFAM" id="SSF50685">
    <property type="entry name" value="Barwin-like endoglucanases"/>
    <property type="match status" value="1"/>
</dbReference>
<dbReference type="CDD" id="cd22268">
    <property type="entry name" value="DPBB_RlpA-like"/>
    <property type="match status" value="1"/>
</dbReference>
<proteinExistence type="inferred from homology"/>
<evidence type="ECO:0000313" key="7">
    <source>
        <dbReference type="EMBL" id="KRP35221.1"/>
    </source>
</evidence>
<dbReference type="EC" id="4.2.2.-" evidence="4"/>
<comment type="similarity">
    <text evidence="4 5">Belongs to the RlpA family.</text>
</comment>
<name>A0A0R2XG80_9GAMM</name>
<accession>A0A0R2XG80</accession>
<evidence type="ECO:0000313" key="8">
    <source>
        <dbReference type="Proteomes" id="UP000052124"/>
    </source>
</evidence>
<dbReference type="Pfam" id="PF03330">
    <property type="entry name" value="DPBB_1"/>
    <property type="match status" value="1"/>
</dbReference>
<dbReference type="InterPro" id="IPR009009">
    <property type="entry name" value="RlpA-like_DPBB"/>
</dbReference>
<comment type="function">
    <text evidence="4">Lytic transglycosylase with a strong preference for naked glycan strands that lack stem peptides.</text>
</comment>
<dbReference type="FunFam" id="2.40.40.10:FF:000003">
    <property type="entry name" value="Endolytic peptidoglycan transglycosylase RlpA"/>
    <property type="match status" value="1"/>
</dbReference>
<reference evidence="7 8" key="1">
    <citation type="submission" date="2015-10" db="EMBL/GenBank/DDBJ databases">
        <title>Metagenome-Assembled Genomes uncover a global brackish microbiome.</title>
        <authorList>
            <person name="Hugerth L.W."/>
            <person name="Larsson J."/>
            <person name="Alneberg J."/>
            <person name="Lindh M.V."/>
            <person name="Legrand C."/>
            <person name="Pinhassi J."/>
            <person name="Andersson A.F."/>
        </authorList>
    </citation>
    <scope>NUCLEOTIDE SEQUENCE [LARGE SCALE GENOMIC DNA]</scope>
    <source>
        <strain evidence="7">BACL3 MAG-120531-bin86</strain>
    </source>
</reference>
<dbReference type="PANTHER" id="PTHR34183:SF1">
    <property type="entry name" value="ENDOLYTIC PEPTIDOGLYCAN TRANSGLYCOSYLASE RLPA"/>
    <property type="match status" value="1"/>
</dbReference>
<dbReference type="InterPro" id="IPR034718">
    <property type="entry name" value="RlpA"/>
</dbReference>
<keyword evidence="1" id="KW-0732">Signal</keyword>
<dbReference type="Proteomes" id="UP000052124">
    <property type="component" value="Unassembled WGS sequence"/>
</dbReference>